<accession>A0ABV6PCA0</accession>
<feature type="transmembrane region" description="Helical" evidence="1">
    <location>
        <begin position="73"/>
        <end position="93"/>
    </location>
</feature>
<keyword evidence="1" id="KW-1133">Transmembrane helix</keyword>
<dbReference type="Proteomes" id="UP001589862">
    <property type="component" value="Unassembled WGS sequence"/>
</dbReference>
<keyword evidence="3" id="KW-1185">Reference proteome</keyword>
<dbReference type="RefSeq" id="WP_377460138.1">
    <property type="nucleotide sequence ID" value="NZ_JBHLUB010000031.1"/>
</dbReference>
<protein>
    <recommendedName>
        <fullName evidence="4">Energy-coupling factor transporter transmembrane protein EcfT</fullName>
    </recommendedName>
</protein>
<keyword evidence="1" id="KW-0812">Transmembrane</keyword>
<evidence type="ECO:0000256" key="1">
    <source>
        <dbReference type="SAM" id="Phobius"/>
    </source>
</evidence>
<organism evidence="2 3">
    <name type="scientific">Micrococcoides hystricis</name>
    <dbReference type="NCBI Taxonomy" id="1572761"/>
    <lineage>
        <taxon>Bacteria</taxon>
        <taxon>Bacillati</taxon>
        <taxon>Actinomycetota</taxon>
        <taxon>Actinomycetes</taxon>
        <taxon>Micrococcales</taxon>
        <taxon>Micrococcaceae</taxon>
        <taxon>Micrococcoides</taxon>
    </lineage>
</organism>
<reference evidence="2 3" key="1">
    <citation type="submission" date="2024-09" db="EMBL/GenBank/DDBJ databases">
        <authorList>
            <person name="Sun Q."/>
            <person name="Mori K."/>
        </authorList>
    </citation>
    <scope>NUCLEOTIDE SEQUENCE [LARGE SCALE GENOMIC DNA]</scope>
    <source>
        <strain evidence="2 3">NCAIM B.02604</strain>
    </source>
</reference>
<dbReference type="EMBL" id="JBHLUB010000031">
    <property type="protein sequence ID" value="MFC0582746.1"/>
    <property type="molecule type" value="Genomic_DNA"/>
</dbReference>
<feature type="transmembrane region" description="Helical" evidence="1">
    <location>
        <begin position="236"/>
        <end position="258"/>
    </location>
</feature>
<gene>
    <name evidence="2" type="ORF">ACFFFR_10220</name>
</gene>
<keyword evidence="1" id="KW-0472">Membrane</keyword>
<name>A0ABV6PCA0_9MICC</name>
<evidence type="ECO:0000313" key="2">
    <source>
        <dbReference type="EMBL" id="MFC0582746.1"/>
    </source>
</evidence>
<feature type="transmembrane region" description="Helical" evidence="1">
    <location>
        <begin position="105"/>
        <end position="126"/>
    </location>
</feature>
<sequence>MIAAIILFHVALGVHQNYWRKPLVRILLTAVISAGSIAVLYLLGGVSFLNAVLLGLAAAAVAVAFGFDKTRIIGALSLVTLLTASLLLEEWLVADSVLVGHVLPLGGSVVPLPLVIASFATFLLLARPTNDLCRSVLLRMRVDDDAQGSSTPEPKSRRGWRLMIGSRALATVHQDDVHEVMQLRGGRFIGPLERWLIVLLAVTDQPTLIAALVAAKGIGRFPELSADRARGAKAEEFLVGSLVSWGFAGLAALLIVVLSS</sequence>
<feature type="transmembrane region" description="Helical" evidence="1">
    <location>
        <begin position="48"/>
        <end position="67"/>
    </location>
</feature>
<comment type="caution">
    <text evidence="2">The sequence shown here is derived from an EMBL/GenBank/DDBJ whole genome shotgun (WGS) entry which is preliminary data.</text>
</comment>
<evidence type="ECO:0000313" key="3">
    <source>
        <dbReference type="Proteomes" id="UP001589862"/>
    </source>
</evidence>
<feature type="transmembrane region" description="Helical" evidence="1">
    <location>
        <begin position="23"/>
        <end position="43"/>
    </location>
</feature>
<proteinExistence type="predicted"/>
<evidence type="ECO:0008006" key="4">
    <source>
        <dbReference type="Google" id="ProtNLM"/>
    </source>
</evidence>